<proteinExistence type="predicted"/>
<dbReference type="Proteomes" id="UP001596391">
    <property type="component" value="Unassembled WGS sequence"/>
</dbReference>
<comment type="caution">
    <text evidence="1">The sequence shown here is derived from an EMBL/GenBank/DDBJ whole genome shotgun (WGS) entry which is preliminary data.</text>
</comment>
<organism evidence="1 2">
    <name type="scientific">Granulicella cerasi</name>
    <dbReference type="NCBI Taxonomy" id="741063"/>
    <lineage>
        <taxon>Bacteria</taxon>
        <taxon>Pseudomonadati</taxon>
        <taxon>Acidobacteriota</taxon>
        <taxon>Terriglobia</taxon>
        <taxon>Terriglobales</taxon>
        <taxon>Acidobacteriaceae</taxon>
        <taxon>Granulicella</taxon>
    </lineage>
</organism>
<keyword evidence="2" id="KW-1185">Reference proteome</keyword>
<evidence type="ECO:0000313" key="2">
    <source>
        <dbReference type="Proteomes" id="UP001596391"/>
    </source>
</evidence>
<name>A0ABW1Z9E5_9BACT</name>
<dbReference type="EMBL" id="JBHSWI010000001">
    <property type="protein sequence ID" value="MFC6645157.1"/>
    <property type="molecule type" value="Genomic_DNA"/>
</dbReference>
<evidence type="ECO:0000313" key="1">
    <source>
        <dbReference type="EMBL" id="MFC6645157.1"/>
    </source>
</evidence>
<reference evidence="2" key="1">
    <citation type="journal article" date="2019" name="Int. J. Syst. Evol. Microbiol.">
        <title>The Global Catalogue of Microorganisms (GCM) 10K type strain sequencing project: providing services to taxonomists for standard genome sequencing and annotation.</title>
        <authorList>
            <consortium name="The Broad Institute Genomics Platform"/>
            <consortium name="The Broad Institute Genome Sequencing Center for Infectious Disease"/>
            <person name="Wu L."/>
            <person name="Ma J."/>
        </authorList>
    </citation>
    <scope>NUCLEOTIDE SEQUENCE [LARGE SCALE GENOMIC DNA]</scope>
    <source>
        <strain evidence="2">CGMCC 1.16026</strain>
    </source>
</reference>
<accession>A0ABW1Z9E5</accession>
<gene>
    <name evidence="1" type="ORF">ACFQBQ_06055</name>
</gene>
<sequence length="123" mass="13655">MAKKKDLQGVAHDIAHHAGSGLSYLSPHLAMAMREASRQTVTIDLSREMPYPQDVAEVKPLRLALKALHLKASEILKGYGFEFRDLSCLILFVTPDASDQAGYTLHTRTVIVCESKQFDSGWL</sequence>
<protein>
    <submittedName>
        <fullName evidence="1">Uncharacterized protein</fullName>
    </submittedName>
</protein>
<dbReference type="RefSeq" id="WP_263371547.1">
    <property type="nucleotide sequence ID" value="NZ_JAGSYD010000003.1"/>
</dbReference>